<dbReference type="AlphaFoldDB" id="A0A9Q1KEZ0"/>
<evidence type="ECO:0000313" key="2">
    <source>
        <dbReference type="Proteomes" id="UP001153076"/>
    </source>
</evidence>
<protein>
    <submittedName>
        <fullName evidence="1">Uncharacterized protein</fullName>
    </submittedName>
</protein>
<dbReference type="Proteomes" id="UP001153076">
    <property type="component" value="Unassembled WGS sequence"/>
</dbReference>
<gene>
    <name evidence="1" type="ORF">Cgig2_023771</name>
</gene>
<keyword evidence="2" id="KW-1185">Reference proteome</keyword>
<evidence type="ECO:0000313" key="1">
    <source>
        <dbReference type="EMBL" id="KAJ8441618.1"/>
    </source>
</evidence>
<dbReference type="OrthoDB" id="1740536at2759"/>
<dbReference type="EMBL" id="JAKOGI010000160">
    <property type="protein sequence ID" value="KAJ8441618.1"/>
    <property type="molecule type" value="Genomic_DNA"/>
</dbReference>
<comment type="caution">
    <text evidence="1">The sequence shown here is derived from an EMBL/GenBank/DDBJ whole genome shotgun (WGS) entry which is preliminary data.</text>
</comment>
<proteinExistence type="predicted"/>
<sequence>MKLPSSQGEKGNEGGWLQSWISSRRNKARDHSPPSSLVPIMGKPIKQRALDKTMCIWKSRWSSPMPPNYPTTSILAEPIILLSWTTVLMEQFTGYFISNKRREKNSNELMNICQAQTKPLIICRVLQFQDHTHSQVKTRHAGVGSSEWPFRDSLAKKMRIP</sequence>
<accession>A0A9Q1KEZ0</accession>
<name>A0A9Q1KEZ0_9CARY</name>
<organism evidence="1 2">
    <name type="scientific">Carnegiea gigantea</name>
    <dbReference type="NCBI Taxonomy" id="171969"/>
    <lineage>
        <taxon>Eukaryota</taxon>
        <taxon>Viridiplantae</taxon>
        <taxon>Streptophyta</taxon>
        <taxon>Embryophyta</taxon>
        <taxon>Tracheophyta</taxon>
        <taxon>Spermatophyta</taxon>
        <taxon>Magnoliopsida</taxon>
        <taxon>eudicotyledons</taxon>
        <taxon>Gunneridae</taxon>
        <taxon>Pentapetalae</taxon>
        <taxon>Caryophyllales</taxon>
        <taxon>Cactineae</taxon>
        <taxon>Cactaceae</taxon>
        <taxon>Cactoideae</taxon>
        <taxon>Echinocereeae</taxon>
        <taxon>Carnegiea</taxon>
    </lineage>
</organism>
<reference evidence="1" key="1">
    <citation type="submission" date="2022-04" db="EMBL/GenBank/DDBJ databases">
        <title>Carnegiea gigantea Genome sequencing and assembly v2.</title>
        <authorList>
            <person name="Copetti D."/>
            <person name="Sanderson M.J."/>
            <person name="Burquez A."/>
            <person name="Wojciechowski M.F."/>
        </authorList>
    </citation>
    <scope>NUCLEOTIDE SEQUENCE</scope>
    <source>
        <strain evidence="1">SGP5-SGP5p</strain>
        <tissue evidence="1">Aerial part</tissue>
    </source>
</reference>